<dbReference type="PANTHER" id="PTHR47987">
    <property type="entry name" value="OS08G0249100 PROTEIN"/>
    <property type="match status" value="1"/>
</dbReference>
<dbReference type="InterPro" id="IPR014729">
    <property type="entry name" value="Rossmann-like_a/b/a_fold"/>
</dbReference>
<dbReference type="FunFam" id="3.30.200.20:FF:000268">
    <property type="entry name" value="probable receptor-like serine/threonine-protein kinase At5g57670"/>
    <property type="match status" value="1"/>
</dbReference>
<dbReference type="AlphaFoldDB" id="A0AAN7Q0Q6"/>
<dbReference type="PANTHER" id="PTHR47987:SF11">
    <property type="entry name" value="RECEPTOR-LIKE CYTOSOLIC SERINE_THREONINE-PROTEIN KINASE RBK1 ISOFORM X1"/>
    <property type="match status" value="1"/>
</dbReference>
<dbReference type="InterPro" id="IPR008271">
    <property type="entry name" value="Ser/Thr_kinase_AS"/>
</dbReference>
<protein>
    <recommendedName>
        <fullName evidence="1">Protein kinase domain-containing protein</fullName>
    </recommendedName>
</protein>
<comment type="caution">
    <text evidence="2">The sequence shown here is derived from an EMBL/GenBank/DDBJ whole genome shotgun (WGS) entry which is preliminary data.</text>
</comment>
<dbReference type="GO" id="GO:0004672">
    <property type="term" value="F:protein kinase activity"/>
    <property type="evidence" value="ECO:0007669"/>
    <property type="project" value="InterPro"/>
</dbReference>
<dbReference type="SMART" id="SM00220">
    <property type="entry name" value="S_TKc"/>
    <property type="match status" value="1"/>
</dbReference>
<reference evidence="2 3" key="1">
    <citation type="journal article" date="2023" name="Hortic Res">
        <title>Pangenome of water caltrop reveals structural variations and asymmetric subgenome divergence after allopolyploidization.</title>
        <authorList>
            <person name="Zhang X."/>
            <person name="Chen Y."/>
            <person name="Wang L."/>
            <person name="Yuan Y."/>
            <person name="Fang M."/>
            <person name="Shi L."/>
            <person name="Lu R."/>
            <person name="Comes H.P."/>
            <person name="Ma Y."/>
            <person name="Chen Y."/>
            <person name="Huang G."/>
            <person name="Zhou Y."/>
            <person name="Zheng Z."/>
            <person name="Qiu Y."/>
        </authorList>
    </citation>
    <scope>NUCLEOTIDE SEQUENCE [LARGE SCALE GENOMIC DNA]</scope>
    <source>
        <tissue evidence="2">Roots</tissue>
    </source>
</reference>
<feature type="domain" description="Protein kinase" evidence="1">
    <location>
        <begin position="330"/>
        <end position="609"/>
    </location>
</feature>
<evidence type="ECO:0000313" key="3">
    <source>
        <dbReference type="Proteomes" id="UP001345219"/>
    </source>
</evidence>
<keyword evidence="3" id="KW-1185">Reference proteome</keyword>
<name>A0AAN7Q0Q6_9MYRT</name>
<dbReference type="InterPro" id="IPR000719">
    <property type="entry name" value="Prot_kinase_dom"/>
</dbReference>
<evidence type="ECO:0000313" key="2">
    <source>
        <dbReference type="EMBL" id="KAK4757188.1"/>
    </source>
</evidence>
<dbReference type="InterPro" id="IPR046958">
    <property type="entry name" value="RBK1/2/STUNTED"/>
</dbReference>
<dbReference type="GO" id="GO:0005524">
    <property type="term" value="F:ATP binding"/>
    <property type="evidence" value="ECO:0007669"/>
    <property type="project" value="InterPro"/>
</dbReference>
<sequence>MTFLEQMQVKAMAEEKEKKCVLVGIRFDSQTKDLLNWALVKVANPGDRVVVLHVCHRDQALQEQNILDDYLEVYEGLCSAKKLSLLGLILHGSSIRQSLVREAKKLCAAVLLVGIKRHSVLGGSTRTAKYCAKRLPRSTDVLAIHNGKIVFRRSCDYQIPGVLQDPRPSLDATASPQGIQSNFIDSEVDTENSGSEANLSFRDRPLQSISFGHGSSRISSLPTSECIGNHLDPRPGWPLLRKVAVEAPLTVGRRDKSVVQWVMSLPDRSHSIPMTPTSTSRSSTFGSSIHRIYSSAEDQVLKEMELLLSRNISTLVWIDFELLCRSTSQFSSENLIGKGGCNHVYRGTLSDGNEVAVKAMKSSQGSRKDFALEIDIISSLQHRFITPLRGICIRHDSLFSVYDFFRRGSLEENLHGDKMDECGLPWKVRYSIALGVAEALNYLHNEIPQPVVHRDIKSSNILLTDDFKPKVSDFGLAMWASTTSPFLQADLVGTFGYLAPEYFMSGKVSDRIDVYSYGVVVLELLSGRKPIYSEASKGQESLVVWAKPMIESKDMRGILDHRLHGDIDETELKRMVIAASLCLRPAARLRPSISQILKLLLGECDMDAIANSDNACLQRSENADDDEVYPESCAASHLGIALLDICDDFTSFSSLEQQSNSMSMEEYIKGRMSRSPSSS</sequence>
<dbReference type="Gene3D" id="1.10.510.10">
    <property type="entry name" value="Transferase(Phosphotransferase) domain 1"/>
    <property type="match status" value="1"/>
</dbReference>
<dbReference type="Proteomes" id="UP001345219">
    <property type="component" value="Chromosome 6"/>
</dbReference>
<dbReference type="PROSITE" id="PS00108">
    <property type="entry name" value="PROTEIN_KINASE_ST"/>
    <property type="match status" value="1"/>
</dbReference>
<dbReference type="InterPro" id="IPR011009">
    <property type="entry name" value="Kinase-like_dom_sf"/>
</dbReference>
<dbReference type="PROSITE" id="PS50011">
    <property type="entry name" value="PROTEIN_KINASE_DOM"/>
    <property type="match status" value="1"/>
</dbReference>
<accession>A0AAN7Q0Q6</accession>
<dbReference type="SUPFAM" id="SSF52402">
    <property type="entry name" value="Adenine nucleotide alpha hydrolases-like"/>
    <property type="match status" value="1"/>
</dbReference>
<evidence type="ECO:0000259" key="1">
    <source>
        <dbReference type="PROSITE" id="PS50011"/>
    </source>
</evidence>
<proteinExistence type="predicted"/>
<organism evidence="2 3">
    <name type="scientific">Trapa incisa</name>
    <dbReference type="NCBI Taxonomy" id="236973"/>
    <lineage>
        <taxon>Eukaryota</taxon>
        <taxon>Viridiplantae</taxon>
        <taxon>Streptophyta</taxon>
        <taxon>Embryophyta</taxon>
        <taxon>Tracheophyta</taxon>
        <taxon>Spermatophyta</taxon>
        <taxon>Magnoliopsida</taxon>
        <taxon>eudicotyledons</taxon>
        <taxon>Gunneridae</taxon>
        <taxon>Pentapetalae</taxon>
        <taxon>rosids</taxon>
        <taxon>malvids</taxon>
        <taxon>Myrtales</taxon>
        <taxon>Lythraceae</taxon>
        <taxon>Trapa</taxon>
    </lineage>
</organism>
<dbReference type="Gene3D" id="3.40.50.620">
    <property type="entry name" value="HUPs"/>
    <property type="match status" value="1"/>
</dbReference>
<dbReference type="FunFam" id="1.10.510.10:FF:000284">
    <property type="entry name" value="Putative receptor-like serine/threonine-protein kinase"/>
    <property type="match status" value="1"/>
</dbReference>
<gene>
    <name evidence="2" type="ORF">SAY87_007315</name>
</gene>
<dbReference type="Pfam" id="PF00069">
    <property type="entry name" value="Pkinase"/>
    <property type="match status" value="1"/>
</dbReference>
<dbReference type="SUPFAM" id="SSF56112">
    <property type="entry name" value="Protein kinase-like (PK-like)"/>
    <property type="match status" value="1"/>
</dbReference>
<dbReference type="Gene3D" id="3.30.200.20">
    <property type="entry name" value="Phosphorylase Kinase, domain 1"/>
    <property type="match status" value="1"/>
</dbReference>
<dbReference type="EMBL" id="JAXIOK010000013">
    <property type="protein sequence ID" value="KAK4757188.1"/>
    <property type="molecule type" value="Genomic_DNA"/>
</dbReference>